<feature type="transmembrane region" description="Helical" evidence="12">
    <location>
        <begin position="203"/>
        <end position="224"/>
    </location>
</feature>
<feature type="transmembrane region" description="Helical" evidence="12">
    <location>
        <begin position="289"/>
        <end position="313"/>
    </location>
</feature>
<feature type="transmembrane region" description="Helical" evidence="12">
    <location>
        <begin position="263"/>
        <end position="282"/>
    </location>
</feature>
<feature type="transmembrane region" description="Helical" evidence="12">
    <location>
        <begin position="164"/>
        <end position="182"/>
    </location>
</feature>
<evidence type="ECO:0000313" key="14">
    <source>
        <dbReference type="Proteomes" id="UP000621898"/>
    </source>
</evidence>
<keyword evidence="10" id="KW-0408">Iron</keyword>
<dbReference type="PANTHER" id="PTHR43141:SF5">
    <property type="entry name" value="CYTOCHROME BD-I UBIQUINOL OXIDASE SUBUNIT 2"/>
    <property type="match status" value="1"/>
</dbReference>
<comment type="caution">
    <text evidence="13">The sequence shown here is derived from an EMBL/GenBank/DDBJ whole genome shotgun (WGS) entry which is preliminary data.</text>
</comment>
<gene>
    <name evidence="13" type="primary">cydB</name>
    <name evidence="13" type="ORF">GCM10008098_21370</name>
</gene>
<keyword evidence="5" id="KW-0349">Heme</keyword>
<organism evidence="13 14">
    <name type="scientific">Rhodanobacter panaciterrae</name>
    <dbReference type="NCBI Taxonomy" id="490572"/>
    <lineage>
        <taxon>Bacteria</taxon>
        <taxon>Pseudomonadati</taxon>
        <taxon>Pseudomonadota</taxon>
        <taxon>Gammaproteobacteria</taxon>
        <taxon>Lysobacterales</taxon>
        <taxon>Rhodanobacteraceae</taxon>
        <taxon>Rhodanobacter</taxon>
    </lineage>
</organism>
<keyword evidence="8" id="KW-0249">Electron transport</keyword>
<keyword evidence="3" id="KW-0813">Transport</keyword>
<feature type="transmembrane region" description="Helical" evidence="12">
    <location>
        <begin position="12"/>
        <end position="36"/>
    </location>
</feature>
<dbReference type="EMBL" id="BMXT01000002">
    <property type="protein sequence ID" value="GGY28016.1"/>
    <property type="molecule type" value="Genomic_DNA"/>
</dbReference>
<evidence type="ECO:0000256" key="12">
    <source>
        <dbReference type="SAM" id="Phobius"/>
    </source>
</evidence>
<reference evidence="14" key="1">
    <citation type="journal article" date="2019" name="Int. J. Syst. Evol. Microbiol.">
        <title>The Global Catalogue of Microorganisms (GCM) 10K type strain sequencing project: providing services to taxonomists for standard genome sequencing and annotation.</title>
        <authorList>
            <consortium name="The Broad Institute Genomics Platform"/>
            <consortium name="The Broad Institute Genome Sequencing Center for Infectious Disease"/>
            <person name="Wu L."/>
            <person name="Ma J."/>
        </authorList>
    </citation>
    <scope>NUCLEOTIDE SEQUENCE [LARGE SCALE GENOMIC DNA]</scope>
    <source>
        <strain evidence="14">KCTC 22232</strain>
    </source>
</reference>
<sequence>MFDYESLRVIWWALLGTLLIGFAIMDGFDFGVAGLLKVLGRDNEERLVLLEGIEPTWEGNQVWFILAGGATFAAWPMLYAVSFSGMYLAIALVLLALILRPVGFNFRGKIHDPRWASLWDWILSGSGFVVMLVAGVAFGNLFLGVPFRFDGDLRMSWQGGFFDLLHPFALLCGLVSLSMLLAHGACWAALKADHVIAVRAVKIARWMTLLFAALYVLAGVWLAYGIPGYAVVGPVVTDGVSNPLYKQVAQGGSWFAGYMQYPWFWIAPLLALVSAVGVQALIGRRSVAGFIASSLMVGSTIASAGFALFPFLLPSSLDPRSSLTVWDASSSRGTLQLMLIVTAVLLPIVMLYTSWVYRVMRGRITLEQVRKAHGGY</sequence>
<dbReference type="PANTHER" id="PTHR43141">
    <property type="entry name" value="CYTOCHROME BD2 SUBUNIT II"/>
    <property type="match status" value="1"/>
</dbReference>
<evidence type="ECO:0000256" key="5">
    <source>
        <dbReference type="ARBA" id="ARBA00022617"/>
    </source>
</evidence>
<keyword evidence="4" id="KW-1003">Cell membrane</keyword>
<proteinExistence type="inferred from homology"/>
<feature type="transmembrane region" description="Helical" evidence="12">
    <location>
        <begin position="333"/>
        <end position="357"/>
    </location>
</feature>
<keyword evidence="6 12" id="KW-0812">Transmembrane</keyword>
<comment type="similarity">
    <text evidence="2">Belongs to the cytochrome ubiquinol oxidase subunit 2 family.</text>
</comment>
<dbReference type="RefSeq" id="WP_189441217.1">
    <property type="nucleotide sequence ID" value="NZ_BMXT01000002.1"/>
</dbReference>
<feature type="transmembrane region" description="Helical" evidence="12">
    <location>
        <begin position="118"/>
        <end position="144"/>
    </location>
</feature>
<keyword evidence="14" id="KW-1185">Reference proteome</keyword>
<name>A0ABQ2ZZD9_9GAMM</name>
<evidence type="ECO:0000256" key="2">
    <source>
        <dbReference type="ARBA" id="ARBA00007543"/>
    </source>
</evidence>
<evidence type="ECO:0000256" key="6">
    <source>
        <dbReference type="ARBA" id="ARBA00022692"/>
    </source>
</evidence>
<feature type="transmembrane region" description="Helical" evidence="12">
    <location>
        <begin position="87"/>
        <end position="106"/>
    </location>
</feature>
<evidence type="ECO:0000256" key="1">
    <source>
        <dbReference type="ARBA" id="ARBA00004651"/>
    </source>
</evidence>
<dbReference type="Pfam" id="PF02322">
    <property type="entry name" value="Cyt_bd_oxida_II"/>
    <property type="match status" value="1"/>
</dbReference>
<keyword evidence="7" id="KW-0479">Metal-binding</keyword>
<dbReference type="Proteomes" id="UP000621898">
    <property type="component" value="Unassembled WGS sequence"/>
</dbReference>
<comment type="subcellular location">
    <subcellularLocation>
        <location evidence="1">Cell membrane</location>
        <topology evidence="1">Multi-pass membrane protein</topology>
    </subcellularLocation>
</comment>
<keyword evidence="11 12" id="KW-0472">Membrane</keyword>
<evidence type="ECO:0000313" key="13">
    <source>
        <dbReference type="EMBL" id="GGY28016.1"/>
    </source>
</evidence>
<dbReference type="NCBIfam" id="TIGR00203">
    <property type="entry name" value="cydB"/>
    <property type="match status" value="1"/>
</dbReference>
<evidence type="ECO:0000256" key="11">
    <source>
        <dbReference type="ARBA" id="ARBA00023136"/>
    </source>
</evidence>
<evidence type="ECO:0000256" key="8">
    <source>
        <dbReference type="ARBA" id="ARBA00022982"/>
    </source>
</evidence>
<protein>
    <submittedName>
        <fullName evidence="13">Cytochrome D ubiquinol oxidase subunit II</fullName>
    </submittedName>
</protein>
<evidence type="ECO:0000256" key="4">
    <source>
        <dbReference type="ARBA" id="ARBA00022475"/>
    </source>
</evidence>
<dbReference type="InterPro" id="IPR003317">
    <property type="entry name" value="Cyt-d_oxidase_su2"/>
</dbReference>
<accession>A0ABQ2ZZD9</accession>
<dbReference type="PIRSF" id="PIRSF000267">
    <property type="entry name" value="Cyt_oxidse_sub2"/>
    <property type="match status" value="1"/>
</dbReference>
<evidence type="ECO:0000256" key="10">
    <source>
        <dbReference type="ARBA" id="ARBA00023004"/>
    </source>
</evidence>
<evidence type="ECO:0000256" key="7">
    <source>
        <dbReference type="ARBA" id="ARBA00022723"/>
    </source>
</evidence>
<evidence type="ECO:0000256" key="3">
    <source>
        <dbReference type="ARBA" id="ARBA00022448"/>
    </source>
</evidence>
<evidence type="ECO:0000256" key="9">
    <source>
        <dbReference type="ARBA" id="ARBA00022989"/>
    </source>
</evidence>
<keyword evidence="9 12" id="KW-1133">Transmembrane helix</keyword>